<feature type="compositionally biased region" description="Basic and acidic residues" evidence="1">
    <location>
        <begin position="659"/>
        <end position="669"/>
    </location>
</feature>
<sequence>MAITRRAARSPSHSPSPPKKKRGKKNASDFIDDSDAKAVPKRKKPRKANADFIDDSDAEAVPKRKKPRKANEPGEASTMLKSKAKKGKHAQDPPIPSAAAGAKLKKKAQEAEDKGESGHAIIARALLAAEAENDEDEPGSQVLTCSGAGGGDDEVEGELRGGKKHKVKKSGEDGIGTDDVLQLFPSHEGSPEANADDQSLAKHFKTMAPPNKAQGSEHEDDESQSTGGRYESSEGNSEDEFEEGTTSEEDEEDDDGEEELEEEEDPKHKRKAAFKETGKGRRREARHGRGIELIAEDGDDSLVGPKKKHKKSRSRRSRRHNRTQEEQQDLEERHGPKVVLADFDSTAKKLVRKGREAIRKATCLSQAFPANPSAFIWKVVCDECTSPVEKEYLAKVEDAEDVDSEYSVKEMMITYVGYVVPSMRFEIKDSASTLVPGNYQLLKKAHQADVVKQNVAFLLKAGRLHYGGLDLGCTHSLLLPAPYGNNAIGDVLRSVFFDGSIGTTIKKSFYEMLKLRSIPKPLIALVLATLHHVISEYREGYRVQAKFTTNIGRPIYELYMKGLNSIEEKSPTWFKKYRHTLWLDIMNIAKPAFLLNIDLSNPAEDLEDVDFDMLEATAQKAQHGPDDQSGRGGEGEGEGSGSRTGGVGLVVGLDGEDEDIHKGKDEVAQ</sequence>
<feature type="region of interest" description="Disordered" evidence="1">
    <location>
        <begin position="618"/>
        <end position="669"/>
    </location>
</feature>
<gene>
    <name evidence="3" type="ORF">HGRIS_003382</name>
</gene>
<feature type="compositionally biased region" description="Gly residues" evidence="1">
    <location>
        <begin position="638"/>
        <end position="649"/>
    </location>
</feature>
<proteinExistence type="predicted"/>
<evidence type="ECO:0000256" key="1">
    <source>
        <dbReference type="SAM" id="MobiDB-lite"/>
    </source>
</evidence>
<dbReference type="Proteomes" id="UP001556367">
    <property type="component" value="Unassembled WGS sequence"/>
</dbReference>
<feature type="compositionally biased region" description="Basic residues" evidence="1">
    <location>
        <begin position="305"/>
        <end position="321"/>
    </location>
</feature>
<reference evidence="4" key="1">
    <citation type="submission" date="2024-06" db="EMBL/GenBank/DDBJ databases">
        <title>Multi-omics analyses provide insights into the biosynthesis of the anticancer antibiotic pleurotin in Hohenbuehelia grisea.</title>
        <authorList>
            <person name="Weaver J.A."/>
            <person name="Alberti F."/>
        </authorList>
    </citation>
    <scope>NUCLEOTIDE SEQUENCE [LARGE SCALE GENOMIC DNA]</scope>
    <source>
        <strain evidence="4">T-177</strain>
    </source>
</reference>
<name>A0ABR3JGA0_9AGAR</name>
<evidence type="ECO:0000313" key="4">
    <source>
        <dbReference type="Proteomes" id="UP001556367"/>
    </source>
</evidence>
<evidence type="ECO:0000259" key="2">
    <source>
        <dbReference type="Pfam" id="PF20149"/>
    </source>
</evidence>
<accession>A0ABR3JGA0</accession>
<feature type="compositionally biased region" description="Basic and acidic residues" evidence="1">
    <location>
        <begin position="107"/>
        <end position="117"/>
    </location>
</feature>
<keyword evidence="4" id="KW-1185">Reference proteome</keyword>
<feature type="compositionally biased region" description="Low complexity" evidence="1">
    <location>
        <begin position="120"/>
        <end position="130"/>
    </location>
</feature>
<feature type="region of interest" description="Disordered" evidence="1">
    <location>
        <begin position="1"/>
        <end position="334"/>
    </location>
</feature>
<protein>
    <recommendedName>
        <fullName evidence="2">DUF6532 domain-containing protein</fullName>
    </recommendedName>
</protein>
<dbReference type="Pfam" id="PF20149">
    <property type="entry name" value="DUF6532"/>
    <property type="match status" value="1"/>
</dbReference>
<dbReference type="EMBL" id="JASNQZ010000007">
    <property type="protein sequence ID" value="KAL0954398.1"/>
    <property type="molecule type" value="Genomic_DNA"/>
</dbReference>
<feature type="compositionally biased region" description="Basic and acidic residues" evidence="1">
    <location>
        <begin position="322"/>
        <end position="334"/>
    </location>
</feature>
<organism evidence="3 4">
    <name type="scientific">Hohenbuehelia grisea</name>
    <dbReference type="NCBI Taxonomy" id="104357"/>
    <lineage>
        <taxon>Eukaryota</taxon>
        <taxon>Fungi</taxon>
        <taxon>Dikarya</taxon>
        <taxon>Basidiomycota</taxon>
        <taxon>Agaricomycotina</taxon>
        <taxon>Agaricomycetes</taxon>
        <taxon>Agaricomycetidae</taxon>
        <taxon>Agaricales</taxon>
        <taxon>Pleurotineae</taxon>
        <taxon>Pleurotaceae</taxon>
        <taxon>Hohenbuehelia</taxon>
    </lineage>
</organism>
<feature type="compositionally biased region" description="Acidic residues" evidence="1">
    <location>
        <begin position="236"/>
        <end position="264"/>
    </location>
</feature>
<dbReference type="InterPro" id="IPR045341">
    <property type="entry name" value="DUF6532"/>
</dbReference>
<comment type="caution">
    <text evidence="3">The sequence shown here is derived from an EMBL/GenBank/DDBJ whole genome shotgun (WGS) entry which is preliminary data.</text>
</comment>
<evidence type="ECO:0000313" key="3">
    <source>
        <dbReference type="EMBL" id="KAL0954398.1"/>
    </source>
</evidence>
<feature type="domain" description="DUF6532" evidence="2">
    <location>
        <begin position="357"/>
        <end position="565"/>
    </location>
</feature>